<dbReference type="AlphaFoldDB" id="A0A381P5K8"/>
<dbReference type="GO" id="GO:0009425">
    <property type="term" value="C:bacterial-type flagellum basal body"/>
    <property type="evidence" value="ECO:0007669"/>
    <property type="project" value="UniProtKB-SubCell"/>
</dbReference>
<dbReference type="Gene3D" id="2.60.98.20">
    <property type="entry name" value="Flagellar hook protein FlgE"/>
    <property type="match status" value="1"/>
</dbReference>
<reference evidence="9" key="1">
    <citation type="submission" date="2018-05" db="EMBL/GenBank/DDBJ databases">
        <authorList>
            <person name="Lanie J.A."/>
            <person name="Ng W.-L."/>
            <person name="Kazmierczak K.M."/>
            <person name="Andrzejewski T.M."/>
            <person name="Davidsen T.M."/>
            <person name="Wayne K.J."/>
            <person name="Tettelin H."/>
            <person name="Glass J.I."/>
            <person name="Rusch D."/>
            <person name="Podicherti R."/>
            <person name="Tsui H.-C.T."/>
            <person name="Winkler M.E."/>
        </authorList>
    </citation>
    <scope>NUCLEOTIDE SEQUENCE</scope>
</reference>
<feature type="domain" description="Flagellar hook protein FlgE/F/G-like D1" evidence="8">
    <location>
        <begin position="88"/>
        <end position="136"/>
    </location>
</feature>
<evidence type="ECO:0000256" key="3">
    <source>
        <dbReference type="ARBA" id="ARBA00019015"/>
    </source>
</evidence>
<feature type="domain" description="Flagellar hook protein FlgE D2" evidence="7">
    <location>
        <begin position="174"/>
        <end position="373"/>
    </location>
</feature>
<dbReference type="EMBL" id="UINC01000813">
    <property type="protein sequence ID" value="SUZ61589.1"/>
    <property type="molecule type" value="Genomic_DNA"/>
</dbReference>
<proteinExistence type="inferred from homology"/>
<dbReference type="Pfam" id="PF07559">
    <property type="entry name" value="FlgE_D2"/>
    <property type="match status" value="1"/>
</dbReference>
<evidence type="ECO:0000313" key="9">
    <source>
        <dbReference type="EMBL" id="SUZ61589.1"/>
    </source>
</evidence>
<feature type="domain" description="Flagellar basal body rod protein N-terminal" evidence="5">
    <location>
        <begin position="7"/>
        <end position="37"/>
    </location>
</feature>
<evidence type="ECO:0000259" key="5">
    <source>
        <dbReference type="Pfam" id="PF00460"/>
    </source>
</evidence>
<evidence type="ECO:0000259" key="7">
    <source>
        <dbReference type="Pfam" id="PF07559"/>
    </source>
</evidence>
<sequence length="494" mass="51542">MALLGSLNTGASGVKTHGKSMQIIGNNIANVNTFGYKSNDVAFEDLMGNSWPQGSSLTKASNGVSIGGVEMDSSQGAFENTSISTDMAIAGGGFFTIVNPVTGKEVYTRNGEFSYNKEGYLSTLRGGLVQALQVDRLTGESKGIPGSLKVLGLVDAPQPTGNGQRGTGIKIAANLDANATVKDIPVDPSNVLDSMYNFATSTTVYDALGNSHAATIAMRKRPDLPEQIDPATGQPIAGTGVSNQWEYYLMFDGASLGQVPGVMIAVGGGFMQFTDDGKLIATTGGSFEAQPGGVGPDGQPLPAGPPRLIPQPVDPETGVPQFAVSFGDGTPIVLGVHLGEGYNPDDPRDPRTGLDGVTQFAGHYNVIRTSADGNPSGNLESIYLQDNGTVNGVFDAGYTRAIGRIVLTKFDNPGKLAQVGDNMLVETLGSGKKVTGEAGTAGLGEIRSQSLEQSNVDLSEEFVNMVETQRAFQASAKTVTTSDEMIQDLINMKR</sequence>
<dbReference type="GO" id="GO:0009424">
    <property type="term" value="C:bacterial-type flagellum hook"/>
    <property type="evidence" value="ECO:0007669"/>
    <property type="project" value="TreeGrafter"/>
</dbReference>
<evidence type="ECO:0000256" key="2">
    <source>
        <dbReference type="ARBA" id="ARBA00009677"/>
    </source>
</evidence>
<name>A0A381P5K8_9ZZZZ</name>
<dbReference type="InterPro" id="IPR037058">
    <property type="entry name" value="Falgellar_hook_FlgE_sf"/>
</dbReference>
<dbReference type="PROSITE" id="PS00588">
    <property type="entry name" value="FLAGELLA_BB_ROD"/>
    <property type="match status" value="1"/>
</dbReference>
<dbReference type="SUPFAM" id="SSF117143">
    <property type="entry name" value="Flagellar hook protein flgE"/>
    <property type="match status" value="1"/>
</dbReference>
<dbReference type="Pfam" id="PF06429">
    <property type="entry name" value="Flg_bbr_C"/>
    <property type="match status" value="1"/>
</dbReference>
<dbReference type="InterPro" id="IPR019776">
    <property type="entry name" value="Flagellar_basal_body_rod_CS"/>
</dbReference>
<dbReference type="InterPro" id="IPR010930">
    <property type="entry name" value="Flg_bb/hook_C_dom"/>
</dbReference>
<dbReference type="InterPro" id="IPR011491">
    <property type="entry name" value="FlgE_D2"/>
</dbReference>
<evidence type="ECO:0000256" key="1">
    <source>
        <dbReference type="ARBA" id="ARBA00004117"/>
    </source>
</evidence>
<comment type="similarity">
    <text evidence="2">Belongs to the flagella basal body rod proteins family.</text>
</comment>
<dbReference type="PANTHER" id="PTHR30435">
    <property type="entry name" value="FLAGELLAR PROTEIN"/>
    <property type="match status" value="1"/>
</dbReference>
<dbReference type="InterPro" id="IPR037925">
    <property type="entry name" value="FlgE/F/G-like"/>
</dbReference>
<protein>
    <recommendedName>
        <fullName evidence="3">Flagellar hook protein FlgE</fullName>
    </recommendedName>
</protein>
<dbReference type="GO" id="GO:0005829">
    <property type="term" value="C:cytosol"/>
    <property type="evidence" value="ECO:0007669"/>
    <property type="project" value="TreeGrafter"/>
</dbReference>
<dbReference type="InterPro" id="IPR001444">
    <property type="entry name" value="Flag_bb_rod_N"/>
</dbReference>
<gene>
    <name evidence="9" type="ORF">METZ01_LOCUS14443</name>
</gene>
<dbReference type="Pfam" id="PF22692">
    <property type="entry name" value="LlgE_F_G_D1"/>
    <property type="match status" value="1"/>
</dbReference>
<dbReference type="Pfam" id="PF00460">
    <property type="entry name" value="Flg_bb_rod"/>
    <property type="match status" value="1"/>
</dbReference>
<dbReference type="PANTHER" id="PTHR30435:SF1">
    <property type="entry name" value="FLAGELLAR HOOK PROTEIN FLGE"/>
    <property type="match status" value="1"/>
</dbReference>
<dbReference type="GO" id="GO:0071978">
    <property type="term" value="P:bacterial-type flagellum-dependent swarming motility"/>
    <property type="evidence" value="ECO:0007669"/>
    <property type="project" value="TreeGrafter"/>
</dbReference>
<dbReference type="InterPro" id="IPR053967">
    <property type="entry name" value="LlgE_F_G-like_D1"/>
</dbReference>
<feature type="domain" description="Flagellar basal-body/hook protein C-terminal" evidence="6">
    <location>
        <begin position="448"/>
        <end position="492"/>
    </location>
</feature>
<accession>A0A381P5K8</accession>
<comment type="subcellular location">
    <subcellularLocation>
        <location evidence="1">Bacterial flagellum basal body</location>
    </subcellularLocation>
</comment>
<evidence type="ECO:0000259" key="6">
    <source>
        <dbReference type="Pfam" id="PF06429"/>
    </source>
</evidence>
<dbReference type="InterPro" id="IPR020013">
    <property type="entry name" value="Flagellar_FlgE/F/G"/>
</dbReference>
<keyword evidence="4" id="KW-0975">Bacterial flagellum</keyword>
<organism evidence="9">
    <name type="scientific">marine metagenome</name>
    <dbReference type="NCBI Taxonomy" id="408172"/>
    <lineage>
        <taxon>unclassified sequences</taxon>
        <taxon>metagenomes</taxon>
        <taxon>ecological metagenomes</taxon>
    </lineage>
</organism>
<dbReference type="NCBIfam" id="TIGR03506">
    <property type="entry name" value="FlgEFG_subfam"/>
    <property type="match status" value="1"/>
</dbReference>
<evidence type="ECO:0000259" key="8">
    <source>
        <dbReference type="Pfam" id="PF22692"/>
    </source>
</evidence>
<evidence type="ECO:0000256" key="4">
    <source>
        <dbReference type="ARBA" id="ARBA00023143"/>
    </source>
</evidence>